<dbReference type="AlphaFoldDB" id="A0A6J4RMK9"/>
<accession>A0A6J4RMK9</accession>
<dbReference type="InterPro" id="IPR003148">
    <property type="entry name" value="RCK_N"/>
</dbReference>
<organism evidence="2">
    <name type="scientific">uncultured Rubrobacteraceae bacterium</name>
    <dbReference type="NCBI Taxonomy" id="349277"/>
    <lineage>
        <taxon>Bacteria</taxon>
        <taxon>Bacillati</taxon>
        <taxon>Actinomycetota</taxon>
        <taxon>Rubrobacteria</taxon>
        <taxon>Rubrobacterales</taxon>
        <taxon>Rubrobacteraceae</taxon>
        <taxon>environmental samples</taxon>
    </lineage>
</organism>
<dbReference type="SUPFAM" id="SSF51735">
    <property type="entry name" value="NAD(P)-binding Rossmann-fold domains"/>
    <property type="match status" value="1"/>
</dbReference>
<dbReference type="Pfam" id="PF02254">
    <property type="entry name" value="TrkA_N"/>
    <property type="match status" value="1"/>
</dbReference>
<sequence>MIMFGALMLGLVTEAIVGARLGRALGQYPVPKRDHVVVCGVGTTGSTIIEALSEAGVRCVAVERDEDALDAAFVKRLRLPVIIGDMSAGTTLDGLRLGTGRTLLAVIKDDMANLQCALLAQARAPGLRVVLRMFDTDLAVRVERGTGICLSRSVSALAAPAFVAAIFATPVSSRPTRYGRSGPVDCTA</sequence>
<dbReference type="Gene3D" id="3.40.50.720">
    <property type="entry name" value="NAD(P)-binding Rossmann-like Domain"/>
    <property type="match status" value="1"/>
</dbReference>
<dbReference type="InterPro" id="IPR036291">
    <property type="entry name" value="NAD(P)-bd_dom_sf"/>
</dbReference>
<gene>
    <name evidence="2" type="ORF">AVDCRST_MAG58-4080</name>
</gene>
<evidence type="ECO:0000259" key="1">
    <source>
        <dbReference type="PROSITE" id="PS51201"/>
    </source>
</evidence>
<evidence type="ECO:0000313" key="2">
    <source>
        <dbReference type="EMBL" id="CAA9473187.1"/>
    </source>
</evidence>
<reference evidence="2" key="1">
    <citation type="submission" date="2020-02" db="EMBL/GenBank/DDBJ databases">
        <authorList>
            <person name="Meier V. D."/>
        </authorList>
    </citation>
    <scope>NUCLEOTIDE SEQUENCE</scope>
    <source>
        <strain evidence="2">AVDCRST_MAG58</strain>
    </source>
</reference>
<dbReference type="GO" id="GO:0006813">
    <property type="term" value="P:potassium ion transport"/>
    <property type="evidence" value="ECO:0007669"/>
    <property type="project" value="InterPro"/>
</dbReference>
<dbReference type="PROSITE" id="PS51201">
    <property type="entry name" value="RCK_N"/>
    <property type="match status" value="1"/>
</dbReference>
<dbReference type="PANTHER" id="PTHR43833:SF11">
    <property type="entry name" value="VOLTAGE-GATED POTASSIUM CHANNEL KCH"/>
    <property type="match status" value="1"/>
</dbReference>
<dbReference type="PANTHER" id="PTHR43833">
    <property type="entry name" value="POTASSIUM CHANNEL PROTEIN 2-RELATED-RELATED"/>
    <property type="match status" value="1"/>
</dbReference>
<proteinExistence type="predicted"/>
<dbReference type="EMBL" id="CADCVF010000084">
    <property type="protein sequence ID" value="CAA9473187.1"/>
    <property type="molecule type" value="Genomic_DNA"/>
</dbReference>
<dbReference type="InterPro" id="IPR050721">
    <property type="entry name" value="Trk_Ktr_HKT_K-transport"/>
</dbReference>
<feature type="domain" description="RCK N-terminal" evidence="1">
    <location>
        <begin position="33"/>
        <end position="152"/>
    </location>
</feature>
<protein>
    <recommendedName>
        <fullName evidence="1">RCK N-terminal domain-containing protein</fullName>
    </recommendedName>
</protein>
<name>A0A6J4RMK9_9ACTN</name>